<evidence type="ECO:0000313" key="2">
    <source>
        <dbReference type="EMBL" id="WXK75354.1"/>
    </source>
</evidence>
<reference evidence="2 3" key="1">
    <citation type="submission" date="2024-03" db="EMBL/GenBank/DDBJ databases">
        <title>The complete genome of Streptomyces sirii sp.nov.</title>
        <authorList>
            <person name="Zakalyukina Y.V."/>
            <person name="Belik A.R."/>
            <person name="Biryukov M.V."/>
            <person name="Baturina O.A."/>
            <person name="Kabilov M.R."/>
        </authorList>
    </citation>
    <scope>NUCLEOTIDE SEQUENCE [LARGE SCALE GENOMIC DNA]</scope>
    <source>
        <strain evidence="2 3">BP-8</strain>
    </source>
</reference>
<organism evidence="2 3">
    <name type="scientific">Streptomyces sirii</name>
    <dbReference type="NCBI Taxonomy" id="3127701"/>
    <lineage>
        <taxon>Bacteria</taxon>
        <taxon>Bacillati</taxon>
        <taxon>Actinomycetota</taxon>
        <taxon>Actinomycetes</taxon>
        <taxon>Kitasatosporales</taxon>
        <taxon>Streptomycetaceae</taxon>
        <taxon>Streptomyces</taxon>
    </lineage>
</organism>
<protein>
    <submittedName>
        <fullName evidence="2">Uncharacterized protein</fullName>
    </submittedName>
</protein>
<gene>
    <name evidence="2" type="ORF">WAB15_04890</name>
</gene>
<dbReference type="RefSeq" id="WP_407285457.1">
    <property type="nucleotide sequence ID" value="NZ_CP147982.1"/>
</dbReference>
<dbReference type="EMBL" id="CP147982">
    <property type="protein sequence ID" value="WXK75354.1"/>
    <property type="molecule type" value="Genomic_DNA"/>
</dbReference>
<dbReference type="Proteomes" id="UP001626628">
    <property type="component" value="Chromosome"/>
</dbReference>
<name>A0ABZ2QK23_9ACTN</name>
<proteinExistence type="predicted"/>
<feature type="region of interest" description="Disordered" evidence="1">
    <location>
        <begin position="1"/>
        <end position="26"/>
    </location>
</feature>
<sequence length="116" mass="12614">MTTQSALTALPRPAPRQATVPSRHRVGPQRLRLGLAACGDPEVRDSVRISFGRMRQTVAETTGLDPMTIKAFPDFGMLLNNGAALPVAELDEPWAEGVRTRIRPGLFDHIPTGTSR</sequence>
<evidence type="ECO:0000256" key="1">
    <source>
        <dbReference type="SAM" id="MobiDB-lite"/>
    </source>
</evidence>
<evidence type="ECO:0000313" key="3">
    <source>
        <dbReference type="Proteomes" id="UP001626628"/>
    </source>
</evidence>
<accession>A0ABZ2QK23</accession>
<keyword evidence="3" id="KW-1185">Reference proteome</keyword>